<proteinExistence type="inferred from homology"/>
<dbReference type="PROSITE" id="PS00375">
    <property type="entry name" value="UDPGT"/>
    <property type="match status" value="1"/>
</dbReference>
<keyword evidence="5 12" id="KW-0812">Transmembrane</keyword>
<reference evidence="13" key="1">
    <citation type="thesis" date="2020" institute="ProQuest LLC" country="789 East Eisenhower Parkway, Ann Arbor, MI, USA">
        <title>Comparative Genomics and Chromosome Evolution.</title>
        <authorList>
            <person name="Mudd A.B."/>
        </authorList>
    </citation>
    <scope>NUCLEOTIDE SEQUENCE</scope>
    <source>
        <strain evidence="13">Female2</strain>
        <tissue evidence="13">Blood</tissue>
    </source>
</reference>
<dbReference type="SUPFAM" id="SSF53756">
    <property type="entry name" value="UDP-Glycosyltransferase/glycogen phosphorylase"/>
    <property type="match status" value="1"/>
</dbReference>
<dbReference type="GO" id="GO:0005789">
    <property type="term" value="C:endoplasmic reticulum membrane"/>
    <property type="evidence" value="ECO:0007669"/>
    <property type="project" value="UniProtKB-SubCell"/>
</dbReference>
<dbReference type="GO" id="GO:0015020">
    <property type="term" value="F:glucuronosyltransferase activity"/>
    <property type="evidence" value="ECO:0007669"/>
    <property type="project" value="UniProtKB-EC"/>
</dbReference>
<dbReference type="InterPro" id="IPR050271">
    <property type="entry name" value="UDP-glycosyltransferase"/>
</dbReference>
<dbReference type="OrthoDB" id="5835829at2759"/>
<dbReference type="InterPro" id="IPR035595">
    <property type="entry name" value="UDP_glycos_trans_CS"/>
</dbReference>
<evidence type="ECO:0000313" key="13">
    <source>
        <dbReference type="EMBL" id="KAG8432556.1"/>
    </source>
</evidence>
<evidence type="ECO:0000256" key="5">
    <source>
        <dbReference type="ARBA" id="ARBA00022692"/>
    </source>
</evidence>
<keyword evidence="9 12" id="KW-0472">Membrane</keyword>
<keyword evidence="7" id="KW-0256">Endoplasmic reticulum</keyword>
<gene>
    <name evidence="13" type="ORF">GDO86_016986</name>
</gene>
<name>A0A8T2IQX2_9PIPI</name>
<comment type="similarity">
    <text evidence="2 11">Belongs to the UDP-glycosyltransferase family.</text>
</comment>
<dbReference type="Proteomes" id="UP000812440">
    <property type="component" value="Chromosome 9"/>
</dbReference>
<keyword evidence="10" id="KW-0325">Glycoprotein</keyword>
<keyword evidence="6" id="KW-0732">Signal</keyword>
<evidence type="ECO:0000256" key="6">
    <source>
        <dbReference type="ARBA" id="ARBA00022729"/>
    </source>
</evidence>
<evidence type="ECO:0000256" key="10">
    <source>
        <dbReference type="ARBA" id="ARBA00023180"/>
    </source>
</evidence>
<dbReference type="FunFam" id="3.40.50.2000:FF:000066">
    <property type="entry name" value="UDP-glucuronosyltransferase 1-1"/>
    <property type="match status" value="1"/>
</dbReference>
<protein>
    <recommendedName>
        <fullName evidence="12">UDP-glucuronosyltransferase</fullName>
        <ecNumber evidence="12">2.4.1.17</ecNumber>
    </recommendedName>
</protein>
<evidence type="ECO:0000256" key="9">
    <source>
        <dbReference type="ARBA" id="ARBA00023136"/>
    </source>
</evidence>
<dbReference type="FunFam" id="3.40.50.2000:FF:000001">
    <property type="entry name" value="UDP-glucuronosyltransferase"/>
    <property type="match status" value="1"/>
</dbReference>
<evidence type="ECO:0000313" key="14">
    <source>
        <dbReference type="Proteomes" id="UP000812440"/>
    </source>
</evidence>
<evidence type="ECO:0000256" key="3">
    <source>
        <dbReference type="ARBA" id="ARBA00022676"/>
    </source>
</evidence>
<comment type="caution">
    <text evidence="13">The sequence shown here is derived from an EMBL/GenBank/DDBJ whole genome shotgun (WGS) entry which is preliminary data.</text>
</comment>
<dbReference type="InterPro" id="IPR002213">
    <property type="entry name" value="UDP_glucos_trans"/>
</dbReference>
<organism evidence="13 14">
    <name type="scientific">Hymenochirus boettgeri</name>
    <name type="common">Congo dwarf clawed frog</name>
    <dbReference type="NCBI Taxonomy" id="247094"/>
    <lineage>
        <taxon>Eukaryota</taxon>
        <taxon>Metazoa</taxon>
        <taxon>Chordata</taxon>
        <taxon>Craniata</taxon>
        <taxon>Vertebrata</taxon>
        <taxon>Euteleostomi</taxon>
        <taxon>Amphibia</taxon>
        <taxon>Batrachia</taxon>
        <taxon>Anura</taxon>
        <taxon>Pipoidea</taxon>
        <taxon>Pipidae</taxon>
        <taxon>Pipinae</taxon>
        <taxon>Hymenochirus</taxon>
    </lineage>
</organism>
<keyword evidence="4 11" id="KW-0808">Transferase</keyword>
<sequence>GKLLVIPLDGSHWLNMRILLDALGQRGNQMVVLAPQSNIRIQPSENYVVKTYRVPYSKQQLEEHMGTTARELFAERPLLEKIIHTYRRIANATGIVFSSCQHLLHNRDLMEQLKESSFDAMLIDPFFPCGQIVAEYLSLPSVYYLRGLPCGIDFLATQCPSPLSYVPRYFTGYNDSMSFPQRLKNVLMWSLDSLLCAKLYNSYGQLASEFLQKEVTSLQLYSQASIWLVKGDFVFDYPRPLMPNMVFVGGINCVGRKQLSQEFEHLINRSGEHGFVVFSMGSIVSEIPMHKAMDIAEALRYIPQTVFWRYTGKPPLNLGENTHIMKWLPQNDLLAHPKARAFITHAGSHGIYEGICNAVPMVMFPLFGDQMDNAKRIESRGAGLTLNILDMIPDDLTQALNTVIDTPSYRENIQRLSSLHLDRPIHPLDLAVHWVEFVMRHKGAGHLRPAAHDLNWIQYHSLDVIAFLLAVMSITIFISLKCCLFACRCCCGRKTRQQRKSKFD</sequence>
<keyword evidence="3 11" id="KW-0328">Glycosyltransferase</keyword>
<evidence type="ECO:0000256" key="11">
    <source>
        <dbReference type="RuleBase" id="RU003718"/>
    </source>
</evidence>
<dbReference type="CDD" id="cd03784">
    <property type="entry name" value="GT1_Gtf-like"/>
    <property type="match status" value="1"/>
</dbReference>
<keyword evidence="8 12" id="KW-1133">Transmembrane helix</keyword>
<dbReference type="PANTHER" id="PTHR48043">
    <property type="entry name" value="EG:EG0003.4 PROTEIN-RELATED"/>
    <property type="match status" value="1"/>
</dbReference>
<feature type="non-terminal residue" evidence="13">
    <location>
        <position position="1"/>
    </location>
</feature>
<accession>A0A8T2IQX2</accession>
<dbReference type="Pfam" id="PF00201">
    <property type="entry name" value="UDPGT"/>
    <property type="match status" value="1"/>
</dbReference>
<dbReference type="Gene3D" id="3.40.50.2000">
    <property type="entry name" value="Glycogen Phosphorylase B"/>
    <property type="match status" value="2"/>
</dbReference>
<evidence type="ECO:0000256" key="2">
    <source>
        <dbReference type="ARBA" id="ARBA00009995"/>
    </source>
</evidence>
<evidence type="ECO:0000256" key="4">
    <source>
        <dbReference type="ARBA" id="ARBA00022679"/>
    </source>
</evidence>
<evidence type="ECO:0000256" key="8">
    <source>
        <dbReference type="ARBA" id="ARBA00022989"/>
    </source>
</evidence>
<feature type="transmembrane region" description="Helical" evidence="12">
    <location>
        <begin position="464"/>
        <end position="491"/>
    </location>
</feature>
<dbReference type="PANTHER" id="PTHR48043:SF161">
    <property type="entry name" value="UDP GLUCURONOSYLTRANSFERASE FAMILY 1 MEMBER A1"/>
    <property type="match status" value="1"/>
</dbReference>
<dbReference type="EC" id="2.4.1.17" evidence="12"/>
<dbReference type="EMBL" id="JAACNH010000009">
    <property type="protein sequence ID" value="KAG8432556.1"/>
    <property type="molecule type" value="Genomic_DNA"/>
</dbReference>
<dbReference type="AlphaFoldDB" id="A0A8T2IQX2"/>
<comment type="catalytic activity">
    <reaction evidence="12">
        <text>glucuronate acceptor + UDP-alpha-D-glucuronate = acceptor beta-D-glucuronoside + UDP + H(+)</text>
        <dbReference type="Rhea" id="RHEA:21032"/>
        <dbReference type="ChEBI" id="CHEBI:15378"/>
        <dbReference type="ChEBI" id="CHEBI:58052"/>
        <dbReference type="ChEBI" id="CHEBI:58223"/>
        <dbReference type="ChEBI" id="CHEBI:132367"/>
        <dbReference type="ChEBI" id="CHEBI:132368"/>
        <dbReference type="EC" id="2.4.1.17"/>
    </reaction>
</comment>
<evidence type="ECO:0000256" key="7">
    <source>
        <dbReference type="ARBA" id="ARBA00022824"/>
    </source>
</evidence>
<comment type="subcellular location">
    <subcellularLocation>
        <location evidence="1">Endoplasmic reticulum membrane</location>
        <topology evidence="1">Single-pass membrane protein</topology>
    </subcellularLocation>
    <subcellularLocation>
        <location evidence="12">Membrane</location>
        <topology evidence="12">Single-pass membrane protein</topology>
    </subcellularLocation>
</comment>
<evidence type="ECO:0000256" key="12">
    <source>
        <dbReference type="RuleBase" id="RU362059"/>
    </source>
</evidence>
<keyword evidence="14" id="KW-1185">Reference proteome</keyword>
<evidence type="ECO:0000256" key="1">
    <source>
        <dbReference type="ARBA" id="ARBA00004389"/>
    </source>
</evidence>